<name>A0A4Z2IQ74_9TELE</name>
<gene>
    <name evidence="2" type="ORF">EYF80_010038</name>
</gene>
<proteinExistence type="predicted"/>
<dbReference type="OrthoDB" id="2408718at2759"/>
<protein>
    <submittedName>
        <fullName evidence="2">Uncharacterized protein</fullName>
    </submittedName>
</protein>
<organism evidence="2 3">
    <name type="scientific">Liparis tanakae</name>
    <name type="common">Tanaka's snailfish</name>
    <dbReference type="NCBI Taxonomy" id="230148"/>
    <lineage>
        <taxon>Eukaryota</taxon>
        <taxon>Metazoa</taxon>
        <taxon>Chordata</taxon>
        <taxon>Craniata</taxon>
        <taxon>Vertebrata</taxon>
        <taxon>Euteleostomi</taxon>
        <taxon>Actinopterygii</taxon>
        <taxon>Neopterygii</taxon>
        <taxon>Teleostei</taxon>
        <taxon>Neoteleostei</taxon>
        <taxon>Acanthomorphata</taxon>
        <taxon>Eupercaria</taxon>
        <taxon>Perciformes</taxon>
        <taxon>Cottioidei</taxon>
        <taxon>Cottales</taxon>
        <taxon>Liparidae</taxon>
        <taxon>Liparis</taxon>
    </lineage>
</organism>
<feature type="compositionally biased region" description="Basic and acidic residues" evidence="1">
    <location>
        <begin position="163"/>
        <end position="176"/>
    </location>
</feature>
<reference evidence="2 3" key="1">
    <citation type="submission" date="2019-03" db="EMBL/GenBank/DDBJ databases">
        <title>First draft genome of Liparis tanakae, snailfish: a comprehensive survey of snailfish specific genes.</title>
        <authorList>
            <person name="Kim W."/>
            <person name="Song I."/>
            <person name="Jeong J.-H."/>
            <person name="Kim D."/>
            <person name="Kim S."/>
            <person name="Ryu S."/>
            <person name="Song J.Y."/>
            <person name="Lee S.K."/>
        </authorList>
    </citation>
    <scope>NUCLEOTIDE SEQUENCE [LARGE SCALE GENOMIC DNA]</scope>
    <source>
        <tissue evidence="2">Muscle</tissue>
    </source>
</reference>
<dbReference type="AlphaFoldDB" id="A0A4Z2IQ74"/>
<feature type="region of interest" description="Disordered" evidence="1">
    <location>
        <begin position="112"/>
        <end position="188"/>
    </location>
</feature>
<evidence type="ECO:0000313" key="2">
    <source>
        <dbReference type="EMBL" id="TNN79664.1"/>
    </source>
</evidence>
<evidence type="ECO:0000313" key="3">
    <source>
        <dbReference type="Proteomes" id="UP000314294"/>
    </source>
</evidence>
<evidence type="ECO:0000256" key="1">
    <source>
        <dbReference type="SAM" id="MobiDB-lite"/>
    </source>
</evidence>
<comment type="caution">
    <text evidence="2">The sequence shown here is derived from an EMBL/GenBank/DDBJ whole genome shotgun (WGS) entry which is preliminary data.</text>
</comment>
<feature type="region of interest" description="Disordered" evidence="1">
    <location>
        <begin position="45"/>
        <end position="80"/>
    </location>
</feature>
<sequence>MFCCSSHKQTQPTITVDDVEQQLQVTDVANREVAEQLNVEASNLVKELGVPVPEEEGTRGRKEAEGKDDRTDEPPSAASQLTPVHQVLQLTALHCALKPANTQDVLRQSIHSNSTSFKHRGDLSFGTGRPTRPSLPRQLIPHCPLEGARAGDSSWIQGNGELLHSRNDTRKPDRTARRYGATGASTTS</sequence>
<keyword evidence="3" id="KW-1185">Reference proteome</keyword>
<feature type="compositionally biased region" description="Basic and acidic residues" evidence="1">
    <location>
        <begin position="56"/>
        <end position="73"/>
    </location>
</feature>
<dbReference type="Proteomes" id="UP000314294">
    <property type="component" value="Unassembled WGS sequence"/>
</dbReference>
<accession>A0A4Z2IQ74</accession>
<dbReference type="EMBL" id="SRLO01000062">
    <property type="protein sequence ID" value="TNN79664.1"/>
    <property type="molecule type" value="Genomic_DNA"/>
</dbReference>